<dbReference type="AlphaFoldDB" id="A0A0C2N9D8"/>
<name>A0A0C2N9D8_THEKT</name>
<proteinExistence type="predicted"/>
<keyword evidence="2" id="KW-1185">Reference proteome</keyword>
<protein>
    <submittedName>
        <fullName evidence="1">Uncharacterized protein</fullName>
    </submittedName>
</protein>
<comment type="caution">
    <text evidence="1">The sequence shown here is derived from an EMBL/GenBank/DDBJ whole genome shotgun (WGS) entry which is preliminary data.</text>
</comment>
<evidence type="ECO:0000313" key="2">
    <source>
        <dbReference type="Proteomes" id="UP000031668"/>
    </source>
</evidence>
<dbReference type="OrthoDB" id="5862080at2759"/>
<evidence type="ECO:0000313" key="1">
    <source>
        <dbReference type="EMBL" id="KII70527.1"/>
    </source>
</evidence>
<dbReference type="Proteomes" id="UP000031668">
    <property type="component" value="Unassembled WGS sequence"/>
</dbReference>
<reference evidence="1 2" key="1">
    <citation type="journal article" date="2014" name="Genome Biol. Evol.">
        <title>The genome of the myxosporean Thelohanellus kitauei shows adaptations to nutrient acquisition within its fish host.</title>
        <authorList>
            <person name="Yang Y."/>
            <person name="Xiong J."/>
            <person name="Zhou Z."/>
            <person name="Huo F."/>
            <person name="Miao W."/>
            <person name="Ran C."/>
            <person name="Liu Y."/>
            <person name="Zhang J."/>
            <person name="Feng J."/>
            <person name="Wang M."/>
            <person name="Wang M."/>
            <person name="Wang L."/>
            <person name="Yao B."/>
        </authorList>
    </citation>
    <scope>NUCLEOTIDE SEQUENCE [LARGE SCALE GENOMIC DNA]</scope>
    <source>
        <strain evidence="1">Wuqing</strain>
    </source>
</reference>
<organism evidence="1 2">
    <name type="scientific">Thelohanellus kitauei</name>
    <name type="common">Myxosporean</name>
    <dbReference type="NCBI Taxonomy" id="669202"/>
    <lineage>
        <taxon>Eukaryota</taxon>
        <taxon>Metazoa</taxon>
        <taxon>Cnidaria</taxon>
        <taxon>Myxozoa</taxon>
        <taxon>Myxosporea</taxon>
        <taxon>Bivalvulida</taxon>
        <taxon>Platysporina</taxon>
        <taxon>Myxobolidae</taxon>
        <taxon>Thelohanellus</taxon>
    </lineage>
</organism>
<accession>A0A0C2N9D8</accession>
<dbReference type="EMBL" id="JWZT01002036">
    <property type="protein sequence ID" value="KII70527.1"/>
    <property type="molecule type" value="Genomic_DNA"/>
</dbReference>
<gene>
    <name evidence="1" type="ORF">RF11_14845</name>
</gene>
<sequence length="102" mass="11715">MVWSKKINNRKNSPINILFRQKISQQPANRRTIDICLSPPVTRRFEACTPIVWSCAVISRLNQSAQIGGQGFTVEIDEAIFSKHKYNKCRLVYGIWIFGGIF</sequence>